<dbReference type="RefSeq" id="WP_073509398.1">
    <property type="nucleotide sequence ID" value="NZ_MPJD01000016.1"/>
</dbReference>
<feature type="transmembrane region" description="Helical" evidence="1">
    <location>
        <begin position="25"/>
        <end position="50"/>
    </location>
</feature>
<reference evidence="2 3" key="1">
    <citation type="submission" date="2016-11" db="EMBL/GenBank/DDBJ databases">
        <title>Draft genome of Pseudomonas versuta A4R1.12.</title>
        <authorList>
            <person name="See-Too W.-S."/>
        </authorList>
    </citation>
    <scope>NUCLEOTIDE SEQUENCE [LARGE SCALE GENOMIC DNA]</scope>
    <source>
        <strain evidence="2 3">A4R1.12</strain>
    </source>
</reference>
<name>A0A854A160_9PSED</name>
<evidence type="ECO:0000256" key="1">
    <source>
        <dbReference type="SAM" id="Phobius"/>
    </source>
</evidence>
<dbReference type="EMBL" id="MPJD01000016">
    <property type="protein sequence ID" value="OKA25591.1"/>
    <property type="molecule type" value="Genomic_DNA"/>
</dbReference>
<keyword evidence="1" id="KW-0472">Membrane</keyword>
<keyword evidence="1" id="KW-0812">Transmembrane</keyword>
<keyword evidence="1" id="KW-1133">Transmembrane helix</keyword>
<feature type="transmembrane region" description="Helical" evidence="1">
    <location>
        <begin position="165"/>
        <end position="187"/>
    </location>
</feature>
<feature type="transmembrane region" description="Helical" evidence="1">
    <location>
        <begin position="127"/>
        <end position="145"/>
    </location>
</feature>
<sequence length="193" mass="21479">MKTTTADNACVPDGKRPFFDSPGELYVVSVSKFVLLYLLTGGGYIFYWSYRNWTSFRAVSRADIMPAMRAVFWPFFILELFDKIQKSLDISGRSYRWYSEARALLIMLLVMIAILLSLFFDRPSDTGFVLVADAVLVVAGVFLFIGAQRAINVLGDDPQGRSNHAFSSANLLCTLAGGIALAFVVYIEFAGRP</sequence>
<gene>
    <name evidence="2" type="ORF">BOH74_08140</name>
</gene>
<organism evidence="2 3">
    <name type="scientific">Pseudomonas versuta</name>
    <dbReference type="NCBI Taxonomy" id="1788301"/>
    <lineage>
        <taxon>Bacteria</taxon>
        <taxon>Pseudomonadati</taxon>
        <taxon>Pseudomonadota</taxon>
        <taxon>Gammaproteobacteria</taxon>
        <taxon>Pseudomonadales</taxon>
        <taxon>Pseudomonadaceae</taxon>
        <taxon>Pseudomonas</taxon>
    </lineage>
</organism>
<dbReference type="Proteomes" id="UP000185990">
    <property type="component" value="Unassembled WGS sequence"/>
</dbReference>
<feature type="transmembrane region" description="Helical" evidence="1">
    <location>
        <begin position="101"/>
        <end position="120"/>
    </location>
</feature>
<accession>A0A854A160</accession>
<proteinExistence type="predicted"/>
<evidence type="ECO:0000313" key="3">
    <source>
        <dbReference type="Proteomes" id="UP000185990"/>
    </source>
</evidence>
<comment type="caution">
    <text evidence="2">The sequence shown here is derived from an EMBL/GenBank/DDBJ whole genome shotgun (WGS) entry which is preliminary data.</text>
</comment>
<dbReference type="AlphaFoldDB" id="A0A854A160"/>
<evidence type="ECO:0000313" key="2">
    <source>
        <dbReference type="EMBL" id="OKA25591.1"/>
    </source>
</evidence>
<evidence type="ECO:0008006" key="4">
    <source>
        <dbReference type="Google" id="ProtNLM"/>
    </source>
</evidence>
<protein>
    <recommendedName>
        <fullName evidence="4">DUF4234 domain-containing protein</fullName>
    </recommendedName>
</protein>